<accession>A0A8J2L8A2</accession>
<evidence type="ECO:0000313" key="3">
    <source>
        <dbReference type="Proteomes" id="UP000708208"/>
    </source>
</evidence>
<feature type="transmembrane region" description="Helical" evidence="1">
    <location>
        <begin position="6"/>
        <end position="26"/>
    </location>
</feature>
<proteinExistence type="predicted"/>
<dbReference type="Proteomes" id="UP000708208">
    <property type="component" value="Unassembled WGS sequence"/>
</dbReference>
<protein>
    <submittedName>
        <fullName evidence="2">Uncharacterized protein</fullName>
    </submittedName>
</protein>
<dbReference type="EMBL" id="CAJVCH010542212">
    <property type="protein sequence ID" value="CAG7827088.1"/>
    <property type="molecule type" value="Genomic_DNA"/>
</dbReference>
<keyword evidence="3" id="KW-1185">Reference proteome</keyword>
<comment type="caution">
    <text evidence="2">The sequence shown here is derived from an EMBL/GenBank/DDBJ whole genome shotgun (WGS) entry which is preliminary data.</text>
</comment>
<keyword evidence="1" id="KW-0472">Membrane</keyword>
<name>A0A8J2L8A2_9HEXA</name>
<feature type="non-terminal residue" evidence="2">
    <location>
        <position position="1"/>
    </location>
</feature>
<gene>
    <name evidence="2" type="ORF">AFUS01_LOCUS37096</name>
</gene>
<evidence type="ECO:0000256" key="1">
    <source>
        <dbReference type="SAM" id="Phobius"/>
    </source>
</evidence>
<sequence>WKSYIVVRLLLTTIPIIIYIHLNSYFEGAQPKIDLLESVKIVNRSKRSGLIEPPNAQTIEIINLVPGRFWIYKRRVLSSINS</sequence>
<evidence type="ECO:0000313" key="2">
    <source>
        <dbReference type="EMBL" id="CAG7827088.1"/>
    </source>
</evidence>
<keyword evidence="1" id="KW-1133">Transmembrane helix</keyword>
<keyword evidence="1" id="KW-0812">Transmembrane</keyword>
<organism evidence="2 3">
    <name type="scientific">Allacma fusca</name>
    <dbReference type="NCBI Taxonomy" id="39272"/>
    <lineage>
        <taxon>Eukaryota</taxon>
        <taxon>Metazoa</taxon>
        <taxon>Ecdysozoa</taxon>
        <taxon>Arthropoda</taxon>
        <taxon>Hexapoda</taxon>
        <taxon>Collembola</taxon>
        <taxon>Symphypleona</taxon>
        <taxon>Sminthuridae</taxon>
        <taxon>Allacma</taxon>
    </lineage>
</organism>
<dbReference type="AlphaFoldDB" id="A0A8J2L8A2"/>
<reference evidence="2" key="1">
    <citation type="submission" date="2021-06" db="EMBL/GenBank/DDBJ databases">
        <authorList>
            <person name="Hodson N. C."/>
            <person name="Mongue J. A."/>
            <person name="Jaron S. K."/>
        </authorList>
    </citation>
    <scope>NUCLEOTIDE SEQUENCE</scope>
</reference>